<organism evidence="2 3">
    <name type="scientific">Anopheles culicifacies</name>
    <dbReference type="NCBI Taxonomy" id="139723"/>
    <lineage>
        <taxon>Eukaryota</taxon>
        <taxon>Metazoa</taxon>
        <taxon>Ecdysozoa</taxon>
        <taxon>Arthropoda</taxon>
        <taxon>Hexapoda</taxon>
        <taxon>Insecta</taxon>
        <taxon>Pterygota</taxon>
        <taxon>Neoptera</taxon>
        <taxon>Endopterygota</taxon>
        <taxon>Diptera</taxon>
        <taxon>Nematocera</taxon>
        <taxon>Culicoidea</taxon>
        <taxon>Culicidae</taxon>
        <taxon>Anophelinae</taxon>
        <taxon>Anopheles</taxon>
        <taxon>culicifacies species complex</taxon>
    </lineage>
</organism>
<keyword evidence="3" id="KW-1185">Reference proteome</keyword>
<dbReference type="AlphaFoldDB" id="A0A182M459"/>
<name>A0A182M459_9DIPT</name>
<dbReference type="STRING" id="139723.A0A182M459"/>
<evidence type="ECO:0000256" key="1">
    <source>
        <dbReference type="SAM" id="Phobius"/>
    </source>
</evidence>
<feature type="transmembrane region" description="Helical" evidence="1">
    <location>
        <begin position="26"/>
        <end position="46"/>
    </location>
</feature>
<evidence type="ECO:0000313" key="2">
    <source>
        <dbReference type="EnsemblMetazoa" id="ACUA009025-PA"/>
    </source>
</evidence>
<dbReference type="EMBL" id="AXCM01001062">
    <property type="status" value="NOT_ANNOTATED_CDS"/>
    <property type="molecule type" value="Genomic_DNA"/>
</dbReference>
<sequence length="205" mass="22977">MNALYENEVCLINTTGAATNYCVVKMLVVVVVWNGVILHSFFHFYFVNQNYSSDKPFLANYVSSCLYMYVDLAMELVLGLCDCLLLIARLQLERLVWIAKSLDATAQTGRLFQFYVSMYNRTVVVLKDNLSPYFGPLILLHCTYACLEAAVCILDVESYLDPREKDDSILPVVANIMWPLSDVKKLTALFLLGGGVNAMNSNAIA</sequence>
<evidence type="ECO:0000313" key="3">
    <source>
        <dbReference type="Proteomes" id="UP000075883"/>
    </source>
</evidence>
<protein>
    <recommendedName>
        <fullName evidence="4">Gustatory receptor</fullName>
    </recommendedName>
</protein>
<keyword evidence="1" id="KW-0472">Membrane</keyword>
<reference evidence="2" key="2">
    <citation type="submission" date="2020-05" db="UniProtKB">
        <authorList>
            <consortium name="EnsemblMetazoa"/>
        </authorList>
    </citation>
    <scope>IDENTIFICATION</scope>
    <source>
        <strain evidence="2">A-37</strain>
    </source>
</reference>
<dbReference type="VEuPathDB" id="VectorBase:ACUA009025"/>
<keyword evidence="1" id="KW-1133">Transmembrane helix</keyword>
<keyword evidence="1" id="KW-0812">Transmembrane</keyword>
<dbReference type="Proteomes" id="UP000075883">
    <property type="component" value="Unassembled WGS sequence"/>
</dbReference>
<reference evidence="3" key="1">
    <citation type="submission" date="2013-09" db="EMBL/GenBank/DDBJ databases">
        <title>The Genome Sequence of Anopheles culicifacies species A.</title>
        <authorList>
            <consortium name="The Broad Institute Genomics Platform"/>
            <person name="Neafsey D.E."/>
            <person name="Besansky N."/>
            <person name="Howell P."/>
            <person name="Walton C."/>
            <person name="Young S.K."/>
            <person name="Zeng Q."/>
            <person name="Gargeya S."/>
            <person name="Fitzgerald M."/>
            <person name="Haas B."/>
            <person name="Abouelleil A."/>
            <person name="Allen A.W."/>
            <person name="Alvarado L."/>
            <person name="Arachchi H.M."/>
            <person name="Berlin A.M."/>
            <person name="Chapman S.B."/>
            <person name="Gainer-Dewar J."/>
            <person name="Goldberg J."/>
            <person name="Griggs A."/>
            <person name="Gujja S."/>
            <person name="Hansen M."/>
            <person name="Howarth C."/>
            <person name="Imamovic A."/>
            <person name="Ireland A."/>
            <person name="Larimer J."/>
            <person name="McCowan C."/>
            <person name="Murphy C."/>
            <person name="Pearson M."/>
            <person name="Poon T.W."/>
            <person name="Priest M."/>
            <person name="Roberts A."/>
            <person name="Saif S."/>
            <person name="Shea T."/>
            <person name="Sisk P."/>
            <person name="Sykes S."/>
            <person name="Wortman J."/>
            <person name="Nusbaum C."/>
            <person name="Birren B."/>
        </authorList>
    </citation>
    <scope>NUCLEOTIDE SEQUENCE [LARGE SCALE GENOMIC DNA]</scope>
    <source>
        <strain evidence="3">A-37</strain>
    </source>
</reference>
<evidence type="ECO:0008006" key="4">
    <source>
        <dbReference type="Google" id="ProtNLM"/>
    </source>
</evidence>
<accession>A0A182M459</accession>
<dbReference type="EnsemblMetazoa" id="ACUA009025-RA">
    <property type="protein sequence ID" value="ACUA009025-PA"/>
    <property type="gene ID" value="ACUA009025"/>
</dbReference>
<proteinExistence type="predicted"/>
<feature type="transmembrane region" description="Helical" evidence="1">
    <location>
        <begin position="66"/>
        <end position="88"/>
    </location>
</feature>